<keyword evidence="3" id="KW-1185">Reference proteome</keyword>
<dbReference type="OrthoDB" id="6077919at2759"/>
<proteinExistence type="predicted"/>
<gene>
    <name evidence="2" type="ORF">AB675_8643</name>
</gene>
<protein>
    <recommendedName>
        <fullName evidence="4">Transcription factor domain-containing protein</fullName>
    </recommendedName>
</protein>
<name>A0A0N1HFM3_9EURO</name>
<dbReference type="VEuPathDB" id="FungiDB:AB675_8643"/>
<accession>A0A0N1HFM3</accession>
<feature type="compositionally biased region" description="Low complexity" evidence="1">
    <location>
        <begin position="117"/>
        <end position="138"/>
    </location>
</feature>
<evidence type="ECO:0000256" key="1">
    <source>
        <dbReference type="SAM" id="MobiDB-lite"/>
    </source>
</evidence>
<feature type="region of interest" description="Disordered" evidence="1">
    <location>
        <begin position="117"/>
        <end position="140"/>
    </location>
</feature>
<sequence length="217" mass="24031">MAKHTPLRALLLVSGESWIFGKKLEHESEFQESKQKLRAWVNMGADSLVAFWHALKILRGQFGLSLSEPRRPSTDLSFAPTTMLHQPWTMYLAALICWAHGLWPSISSGIAAHQRSRAGSVASASGSHHSHSSHTSGHPQVLSNVEASYNAKIYLQATDVDEPTDLAQVDPAMMGNFHGLLEMVRIHKIQPLLGGLMNEAERVLYRLVEGKSNLSQF</sequence>
<evidence type="ECO:0008006" key="4">
    <source>
        <dbReference type="Google" id="ProtNLM"/>
    </source>
</evidence>
<dbReference type="RefSeq" id="XP_018004568.1">
    <property type="nucleotide sequence ID" value="XM_018149106.1"/>
</dbReference>
<dbReference type="Proteomes" id="UP000038010">
    <property type="component" value="Unassembled WGS sequence"/>
</dbReference>
<organism evidence="2 3">
    <name type="scientific">Cyphellophora attinorum</name>
    <dbReference type="NCBI Taxonomy" id="1664694"/>
    <lineage>
        <taxon>Eukaryota</taxon>
        <taxon>Fungi</taxon>
        <taxon>Dikarya</taxon>
        <taxon>Ascomycota</taxon>
        <taxon>Pezizomycotina</taxon>
        <taxon>Eurotiomycetes</taxon>
        <taxon>Chaetothyriomycetidae</taxon>
        <taxon>Chaetothyriales</taxon>
        <taxon>Cyphellophoraceae</taxon>
        <taxon>Cyphellophora</taxon>
    </lineage>
</organism>
<dbReference type="GeneID" id="28740986"/>
<dbReference type="AlphaFoldDB" id="A0A0N1HFM3"/>
<evidence type="ECO:0000313" key="2">
    <source>
        <dbReference type="EMBL" id="KPI44605.1"/>
    </source>
</evidence>
<reference evidence="2 3" key="1">
    <citation type="submission" date="2015-06" db="EMBL/GenBank/DDBJ databases">
        <title>Draft genome of the ant-associated black yeast Phialophora attae CBS 131958.</title>
        <authorList>
            <person name="Moreno L.F."/>
            <person name="Stielow B.J."/>
            <person name="de Hoog S."/>
            <person name="Vicente V.A."/>
            <person name="Weiss V.A."/>
            <person name="de Vries M."/>
            <person name="Cruz L.M."/>
            <person name="Souza E.M."/>
        </authorList>
    </citation>
    <scope>NUCLEOTIDE SEQUENCE [LARGE SCALE GENOMIC DNA]</scope>
    <source>
        <strain evidence="2 3">CBS 131958</strain>
    </source>
</reference>
<dbReference type="EMBL" id="LFJN01000003">
    <property type="protein sequence ID" value="KPI44605.1"/>
    <property type="molecule type" value="Genomic_DNA"/>
</dbReference>
<evidence type="ECO:0000313" key="3">
    <source>
        <dbReference type="Proteomes" id="UP000038010"/>
    </source>
</evidence>
<comment type="caution">
    <text evidence="2">The sequence shown here is derived from an EMBL/GenBank/DDBJ whole genome shotgun (WGS) entry which is preliminary data.</text>
</comment>
<dbReference type="STRING" id="1664694.A0A0N1HFM3"/>